<gene>
    <name evidence="2" type="ORF">P9847_21780</name>
</gene>
<dbReference type="Gene3D" id="3.30.1050.10">
    <property type="entry name" value="SCP2 sterol-binding domain"/>
    <property type="match status" value="1"/>
</dbReference>
<evidence type="ECO:0000259" key="1">
    <source>
        <dbReference type="PROSITE" id="PS51186"/>
    </source>
</evidence>
<dbReference type="CDD" id="cd04301">
    <property type="entry name" value="NAT_SF"/>
    <property type="match status" value="1"/>
</dbReference>
<dbReference type="InterPro" id="IPR016181">
    <property type="entry name" value="Acyl_CoA_acyltransferase"/>
</dbReference>
<comment type="caution">
    <text evidence="2">The sequence shown here is derived from an EMBL/GenBank/DDBJ whole genome shotgun (WGS) entry which is preliminary data.</text>
</comment>
<keyword evidence="3" id="KW-1185">Reference proteome</keyword>
<sequence length="390" mass="44169">MEIRTLQAEEFDAMIKLGEYAFQYRLSAEEKADAKMRFKPENIWGTFDEEGRLTAKLGLLHADIFVNGQRMPMAGIGGVATWPEYRRQGFVKQLLTHSLKVMNESGKLISMLHPFSFPFYRKFGFEMFGDYKKYVIPTDKLPSKEMTEGEVRRDTADIATLNQVYEAYAINYNGMMLRSEERWKHSILDDDGHTAVYYSSSGEPQGYLLYKAAKKELLVEEFVWLTEESRKALWTFISNHDSMVTQTVLAQMPADDALTYTLADPRITQEIVPYGMARIVNAASFVQAYAFHGSGVEQSLTVSLSDAHAPWNEGIWRWTLSADGKASVEAAGLQASADIQCDIQTLTTLMLGYKRPTELWRLGRLTGDAATIARLEQAIPSGQTFLLDYF</sequence>
<organism evidence="2 3">
    <name type="scientific">Paenibacillus chibensis</name>
    <dbReference type="NCBI Taxonomy" id="59846"/>
    <lineage>
        <taxon>Bacteria</taxon>
        <taxon>Bacillati</taxon>
        <taxon>Bacillota</taxon>
        <taxon>Bacilli</taxon>
        <taxon>Bacillales</taxon>
        <taxon>Paenibacillaceae</taxon>
        <taxon>Paenibacillus</taxon>
    </lineage>
</organism>
<evidence type="ECO:0000313" key="2">
    <source>
        <dbReference type="EMBL" id="MED5019912.1"/>
    </source>
</evidence>
<dbReference type="Gene3D" id="3.40.630.30">
    <property type="match status" value="2"/>
</dbReference>
<dbReference type="InterPro" id="IPR000182">
    <property type="entry name" value="GNAT_dom"/>
</dbReference>
<dbReference type="Pfam" id="PF13527">
    <property type="entry name" value="Acetyltransf_9"/>
    <property type="match status" value="1"/>
</dbReference>
<dbReference type="PROSITE" id="PS51186">
    <property type="entry name" value="GNAT"/>
    <property type="match status" value="1"/>
</dbReference>
<dbReference type="InterPro" id="IPR025559">
    <property type="entry name" value="Eis_dom"/>
</dbReference>
<dbReference type="GO" id="GO:0016746">
    <property type="term" value="F:acyltransferase activity"/>
    <property type="evidence" value="ECO:0007669"/>
    <property type="project" value="UniProtKB-KW"/>
</dbReference>
<dbReference type="PANTHER" id="PTHR37817">
    <property type="entry name" value="N-ACETYLTRANSFERASE EIS"/>
    <property type="match status" value="1"/>
</dbReference>
<dbReference type="PANTHER" id="PTHR37817:SF1">
    <property type="entry name" value="N-ACETYLTRANSFERASE EIS"/>
    <property type="match status" value="1"/>
</dbReference>
<dbReference type="SUPFAM" id="SSF55729">
    <property type="entry name" value="Acyl-CoA N-acyltransferases (Nat)"/>
    <property type="match status" value="1"/>
</dbReference>
<evidence type="ECO:0000313" key="3">
    <source>
        <dbReference type="Proteomes" id="UP001343257"/>
    </source>
</evidence>
<dbReference type="Pfam" id="PF17668">
    <property type="entry name" value="Acetyltransf_17"/>
    <property type="match status" value="1"/>
</dbReference>
<name>A0ABU6PYK8_9BACL</name>
<dbReference type="SUPFAM" id="SSF55718">
    <property type="entry name" value="SCP-like"/>
    <property type="match status" value="1"/>
</dbReference>
<dbReference type="InterPro" id="IPR051554">
    <property type="entry name" value="Acetyltransferase_Eis"/>
</dbReference>
<dbReference type="Proteomes" id="UP001343257">
    <property type="component" value="Unassembled WGS sequence"/>
</dbReference>
<dbReference type="EC" id="2.3.1.-" evidence="2"/>
<dbReference type="InterPro" id="IPR036527">
    <property type="entry name" value="SCP2_sterol-bd_dom_sf"/>
</dbReference>
<protein>
    <submittedName>
        <fullName evidence="2">GNAT family N-acetyltransferase</fullName>
        <ecNumber evidence="2">2.3.1.-</ecNumber>
    </submittedName>
</protein>
<feature type="domain" description="N-acetyltransferase" evidence="1">
    <location>
        <begin position="1"/>
        <end position="147"/>
    </location>
</feature>
<dbReference type="EMBL" id="JARTLD010000058">
    <property type="protein sequence ID" value="MED5019912.1"/>
    <property type="molecule type" value="Genomic_DNA"/>
</dbReference>
<reference evidence="2 3" key="1">
    <citation type="submission" date="2023-03" db="EMBL/GenBank/DDBJ databases">
        <title>Bacillus Genome Sequencing.</title>
        <authorList>
            <person name="Dunlap C."/>
        </authorList>
    </citation>
    <scope>NUCLEOTIDE SEQUENCE [LARGE SCALE GENOMIC DNA]</scope>
    <source>
        <strain evidence="2 3">NRS-52</strain>
    </source>
</reference>
<accession>A0ABU6PYK8</accession>
<keyword evidence="2" id="KW-0012">Acyltransferase</keyword>
<keyword evidence="2" id="KW-0808">Transferase</keyword>
<dbReference type="InterPro" id="IPR041380">
    <property type="entry name" value="Acetyltransf_17"/>
</dbReference>
<proteinExistence type="predicted"/>
<dbReference type="Pfam" id="PF13530">
    <property type="entry name" value="SCP2_2"/>
    <property type="match status" value="1"/>
</dbReference>